<feature type="transmembrane region" description="Helical" evidence="1">
    <location>
        <begin position="77"/>
        <end position="97"/>
    </location>
</feature>
<dbReference type="Pfam" id="PF22564">
    <property type="entry name" value="HAAS"/>
    <property type="match status" value="1"/>
</dbReference>
<keyword evidence="1" id="KW-0812">Transmembrane</keyword>
<dbReference type="EMBL" id="JBHSLF010000018">
    <property type="protein sequence ID" value="MFC5344056.1"/>
    <property type="molecule type" value="Genomic_DNA"/>
</dbReference>
<proteinExistence type="predicted"/>
<dbReference type="Proteomes" id="UP001596152">
    <property type="component" value="Unassembled WGS sequence"/>
</dbReference>
<keyword evidence="3" id="KW-1185">Reference proteome</keyword>
<feature type="transmembrane region" description="Helical" evidence="1">
    <location>
        <begin position="139"/>
        <end position="172"/>
    </location>
</feature>
<keyword evidence="1" id="KW-0472">Membrane</keyword>
<evidence type="ECO:0000256" key="1">
    <source>
        <dbReference type="SAM" id="Phobius"/>
    </source>
</evidence>
<gene>
    <name evidence="2" type="ORF">ACFPIE_09040</name>
</gene>
<evidence type="ECO:0000313" key="3">
    <source>
        <dbReference type="Proteomes" id="UP001596152"/>
    </source>
</evidence>
<reference evidence="3" key="1">
    <citation type="journal article" date="2019" name="Int. J. Syst. Evol. Microbiol.">
        <title>The Global Catalogue of Microorganisms (GCM) 10K type strain sequencing project: providing services to taxonomists for standard genome sequencing and annotation.</title>
        <authorList>
            <consortium name="The Broad Institute Genomics Platform"/>
            <consortium name="The Broad Institute Genome Sequencing Center for Infectious Disease"/>
            <person name="Wu L."/>
            <person name="Ma J."/>
        </authorList>
    </citation>
    <scope>NUCLEOTIDE SEQUENCE [LARGE SCALE GENOMIC DNA]</scope>
    <source>
        <strain evidence="3">JCM 12125</strain>
    </source>
</reference>
<accession>A0ABW0FS78</accession>
<dbReference type="RefSeq" id="WP_374037398.1">
    <property type="nucleotide sequence ID" value="NZ_CP169082.1"/>
</dbReference>
<organism evidence="2 3">
    <name type="scientific">Brevundimonas staleyi</name>
    <dbReference type="NCBI Taxonomy" id="74326"/>
    <lineage>
        <taxon>Bacteria</taxon>
        <taxon>Pseudomonadati</taxon>
        <taxon>Pseudomonadota</taxon>
        <taxon>Alphaproteobacteria</taxon>
        <taxon>Caulobacterales</taxon>
        <taxon>Caulobacteraceae</taxon>
        <taxon>Brevundimonas</taxon>
    </lineage>
</organism>
<protein>
    <submittedName>
        <fullName evidence="2">DUF1700 domain-containing protein</fullName>
    </submittedName>
</protein>
<evidence type="ECO:0000313" key="2">
    <source>
        <dbReference type="EMBL" id="MFC5344056.1"/>
    </source>
</evidence>
<comment type="caution">
    <text evidence="2">The sequence shown here is derived from an EMBL/GenBank/DDBJ whole genome shotgun (WGS) entry which is preliminary data.</text>
</comment>
<sequence length="197" mass="19975">MTRTEFISRLRQGLVGLPMSVAAEIVSDYETHFEDGVAAGRSEAEVAAALGDPARLARELRAEAGAQRWHQEKNPSAAAAAVFAVLGLGAIDILILLPILMGVIGALFGIGIAVIAVFITGGGIMVGGPFLDVPGGAGASILAGLGLMAGATSAGALLAVVTIGLVNAIVWFARLHYRLLKPALEPQANTVATGDVA</sequence>
<name>A0ABW0FS78_9CAUL</name>
<feature type="transmembrane region" description="Helical" evidence="1">
    <location>
        <begin position="104"/>
        <end position="127"/>
    </location>
</feature>
<keyword evidence="1" id="KW-1133">Transmembrane helix</keyword>